<evidence type="ECO:0000256" key="2">
    <source>
        <dbReference type="SAM" id="SignalP"/>
    </source>
</evidence>
<keyword evidence="1 2" id="KW-0732">Signal</keyword>
<dbReference type="Pfam" id="PF10531">
    <property type="entry name" value="SLBB"/>
    <property type="match status" value="1"/>
</dbReference>
<dbReference type="Gene3D" id="3.30.1950.10">
    <property type="entry name" value="wza like domain"/>
    <property type="match status" value="1"/>
</dbReference>
<dbReference type="InterPro" id="IPR049712">
    <property type="entry name" value="Poly_export"/>
</dbReference>
<dbReference type="Pfam" id="PF02563">
    <property type="entry name" value="Poly_export"/>
    <property type="match status" value="1"/>
</dbReference>
<dbReference type="PANTHER" id="PTHR33619:SF3">
    <property type="entry name" value="POLYSACCHARIDE EXPORT PROTEIN GFCE-RELATED"/>
    <property type="match status" value="1"/>
</dbReference>
<feature type="domain" description="Polysaccharide export protein N-terminal" evidence="3">
    <location>
        <begin position="33"/>
        <end position="107"/>
    </location>
</feature>
<dbReference type="GO" id="GO:0015159">
    <property type="term" value="F:polysaccharide transmembrane transporter activity"/>
    <property type="evidence" value="ECO:0007669"/>
    <property type="project" value="InterPro"/>
</dbReference>
<evidence type="ECO:0000259" key="4">
    <source>
        <dbReference type="Pfam" id="PF10531"/>
    </source>
</evidence>
<accession>A0A1G7G506</accession>
<protein>
    <submittedName>
        <fullName evidence="6">Polysaccharide export outer membrane protein</fullName>
    </submittedName>
    <submittedName>
        <fullName evidence="5">Polysaccharide export protein</fullName>
    </submittedName>
</protein>
<dbReference type="EMBL" id="FNBI01000001">
    <property type="protein sequence ID" value="SDE83198.1"/>
    <property type="molecule type" value="Genomic_DNA"/>
</dbReference>
<evidence type="ECO:0000259" key="3">
    <source>
        <dbReference type="Pfam" id="PF02563"/>
    </source>
</evidence>
<evidence type="ECO:0000313" key="7">
    <source>
        <dbReference type="Proteomes" id="UP000323502"/>
    </source>
</evidence>
<evidence type="ECO:0000256" key="1">
    <source>
        <dbReference type="ARBA" id="ARBA00022729"/>
    </source>
</evidence>
<name>A0A1G7G506_9SPHN</name>
<feature type="signal peptide" evidence="2">
    <location>
        <begin position="1"/>
        <end position="19"/>
    </location>
</feature>
<evidence type="ECO:0000313" key="8">
    <source>
        <dbReference type="Proteomes" id="UP000436801"/>
    </source>
</evidence>
<dbReference type="Proteomes" id="UP000436801">
    <property type="component" value="Unassembled WGS sequence"/>
</dbReference>
<dbReference type="PANTHER" id="PTHR33619">
    <property type="entry name" value="POLYSACCHARIDE EXPORT PROTEIN GFCE-RELATED"/>
    <property type="match status" value="1"/>
</dbReference>
<dbReference type="RefSeq" id="WP_112381478.1">
    <property type="nucleotide sequence ID" value="NZ_CP178397.1"/>
</dbReference>
<dbReference type="OrthoDB" id="197007at2"/>
<dbReference type="InterPro" id="IPR003715">
    <property type="entry name" value="Poly_export_N"/>
</dbReference>
<dbReference type="InterPro" id="IPR019554">
    <property type="entry name" value="Soluble_ligand-bd"/>
</dbReference>
<dbReference type="Gene3D" id="3.10.560.10">
    <property type="entry name" value="Outer membrane lipoprotein wza domain like"/>
    <property type="match status" value="1"/>
</dbReference>
<feature type="chain" id="PRO_5033270526" evidence="2">
    <location>
        <begin position="20"/>
        <end position="186"/>
    </location>
</feature>
<proteinExistence type="predicted"/>
<reference evidence="6 7" key="1">
    <citation type="submission" date="2016-10" db="EMBL/GenBank/DDBJ databases">
        <authorList>
            <person name="Varghese N."/>
            <person name="Submissions S."/>
        </authorList>
    </citation>
    <scope>NUCLEOTIDE SEQUENCE [LARGE SCALE GENOMIC DNA]</scope>
    <source>
        <strain evidence="6 7">S7-754</strain>
    </source>
</reference>
<organism evidence="6 7">
    <name type="scientific">Sphingomonas carotinifaciens</name>
    <dbReference type="NCBI Taxonomy" id="1166323"/>
    <lineage>
        <taxon>Bacteria</taxon>
        <taxon>Pseudomonadati</taxon>
        <taxon>Pseudomonadota</taxon>
        <taxon>Alphaproteobacteria</taxon>
        <taxon>Sphingomonadales</taxon>
        <taxon>Sphingomonadaceae</taxon>
        <taxon>Sphingomonas</taxon>
    </lineage>
</organism>
<dbReference type="AlphaFoldDB" id="A0A1G7G506"/>
<dbReference type="EMBL" id="WSUT01000005">
    <property type="protein sequence ID" value="MWC42705.1"/>
    <property type="molecule type" value="Genomic_DNA"/>
</dbReference>
<evidence type="ECO:0000313" key="6">
    <source>
        <dbReference type="EMBL" id="SDE83198.1"/>
    </source>
</evidence>
<reference evidence="5 8" key="2">
    <citation type="submission" date="2019-12" db="EMBL/GenBank/DDBJ databases">
        <authorList>
            <person name="Zheng J."/>
        </authorList>
    </citation>
    <scope>NUCLEOTIDE SEQUENCE [LARGE SCALE GENOMIC DNA]</scope>
    <source>
        <strain evidence="5 8">DSM 27347</strain>
    </source>
</reference>
<sequence>MTRAMVMMAAALMMLPACSGQRPVAGAGTAPPPATAFTLSPGDKVKIATYGEASLTGDYEVSPAGTIAFPLIGDVKAAGLGPEALSQAIQARLKAGYLLEPKVSVQVASYRPIYILGEVKKPGEYPFTQGLTIRGAVAKADGFTYRANEKRVFLKRAGDAGETIYPLSADFPVLPGDTIRFAERYF</sequence>
<keyword evidence="7" id="KW-1185">Reference proteome</keyword>
<dbReference type="Proteomes" id="UP000323502">
    <property type="component" value="Unassembled WGS sequence"/>
</dbReference>
<evidence type="ECO:0000313" key="5">
    <source>
        <dbReference type="EMBL" id="MWC42705.1"/>
    </source>
</evidence>
<feature type="domain" description="Soluble ligand binding" evidence="4">
    <location>
        <begin position="113"/>
        <end position="163"/>
    </location>
</feature>
<gene>
    <name evidence="5" type="ORF">GQR91_03410</name>
    <name evidence="6" type="ORF">SAMN05216557_101707</name>
</gene>